<dbReference type="OrthoDB" id="412402at2759"/>
<protein>
    <submittedName>
        <fullName evidence="2">Putative amidoligase enzyme-domain-containing protein</fullName>
    </submittedName>
</protein>
<organism evidence="2 3">
    <name type="scientific">Sphaerosporella brunnea</name>
    <dbReference type="NCBI Taxonomy" id="1250544"/>
    <lineage>
        <taxon>Eukaryota</taxon>
        <taxon>Fungi</taxon>
        <taxon>Dikarya</taxon>
        <taxon>Ascomycota</taxon>
        <taxon>Pezizomycotina</taxon>
        <taxon>Pezizomycetes</taxon>
        <taxon>Pezizales</taxon>
        <taxon>Pyronemataceae</taxon>
        <taxon>Sphaerosporella</taxon>
    </lineage>
</organism>
<dbReference type="Pfam" id="PF12224">
    <property type="entry name" value="Amidoligase_2"/>
    <property type="match status" value="1"/>
</dbReference>
<dbReference type="GO" id="GO:0016874">
    <property type="term" value="F:ligase activity"/>
    <property type="evidence" value="ECO:0007669"/>
    <property type="project" value="UniProtKB-KW"/>
</dbReference>
<keyword evidence="3" id="KW-1185">Reference proteome</keyword>
<feature type="region of interest" description="Disordered" evidence="1">
    <location>
        <begin position="370"/>
        <end position="391"/>
    </location>
</feature>
<dbReference type="EMBL" id="VXIS01000104">
    <property type="protein sequence ID" value="KAA8904801.1"/>
    <property type="molecule type" value="Genomic_DNA"/>
</dbReference>
<keyword evidence="2" id="KW-0436">Ligase</keyword>
<evidence type="ECO:0000256" key="1">
    <source>
        <dbReference type="SAM" id="MobiDB-lite"/>
    </source>
</evidence>
<dbReference type="Proteomes" id="UP000326924">
    <property type="component" value="Unassembled WGS sequence"/>
</dbReference>
<dbReference type="PANTHER" id="PTHR36847">
    <property type="entry name" value="AMIDOLIGASE ENZYME"/>
    <property type="match status" value="1"/>
</dbReference>
<accession>A0A5J5EV61</accession>
<dbReference type="InterPro" id="IPR022025">
    <property type="entry name" value="Amidoligase_2"/>
</dbReference>
<sequence>MDRSSDSQILSRHDLTFGIELEIVSSVNFHGVVHNPPAEYVREAALEMLREKANVMAQLIDTADENKDYVDDEEEADYTVWGVAFDHSIAYEPSHIKEQHRPEHPYLEVLGQGLLFSKPERFFTCHSGIEIISPVLKLIEKRKWRPEVERVLGAVTCDALRSTVVPSAGFHVHIGLGDKRFSLLQVKKIAAVCILAERLIDCFHAPHRRNDASMIQPMIAREVFADKTRAEIFDMLIGAEDLEALRTIVCKEEVALGESGSLCPTFSRYYKVNFQNVDEDSEKGTIEFRQHAGTLDPVEVKMWVQFTGLLVYHAANLNIPWLRKVLVGSATRTHMILPTTFMRAFIRNEEVERYYLAKLGIELAMPRREQHMEQVPPTAPSVNQNVPLRSR</sequence>
<proteinExistence type="predicted"/>
<dbReference type="AlphaFoldDB" id="A0A5J5EV61"/>
<evidence type="ECO:0000313" key="2">
    <source>
        <dbReference type="EMBL" id="KAA8904801.1"/>
    </source>
</evidence>
<dbReference type="InParanoid" id="A0A5J5EV61"/>
<comment type="caution">
    <text evidence="2">The sequence shown here is derived from an EMBL/GenBank/DDBJ whole genome shotgun (WGS) entry which is preliminary data.</text>
</comment>
<reference evidence="2 3" key="1">
    <citation type="submission" date="2019-09" db="EMBL/GenBank/DDBJ databases">
        <title>Draft genome of the ectomycorrhizal ascomycete Sphaerosporella brunnea.</title>
        <authorList>
            <consortium name="DOE Joint Genome Institute"/>
            <person name="Benucci G.M."/>
            <person name="Marozzi G."/>
            <person name="Antonielli L."/>
            <person name="Sanchez S."/>
            <person name="Marco P."/>
            <person name="Wang X."/>
            <person name="Falini L.B."/>
            <person name="Barry K."/>
            <person name="Haridas S."/>
            <person name="Lipzen A."/>
            <person name="Labutti K."/>
            <person name="Grigoriev I.V."/>
            <person name="Murat C."/>
            <person name="Martin F."/>
            <person name="Albertini E."/>
            <person name="Donnini D."/>
            <person name="Bonito G."/>
        </authorList>
    </citation>
    <scope>NUCLEOTIDE SEQUENCE [LARGE SCALE GENOMIC DNA]</scope>
    <source>
        <strain evidence="2 3">Sb_GMNB300</strain>
    </source>
</reference>
<evidence type="ECO:0000313" key="3">
    <source>
        <dbReference type="Proteomes" id="UP000326924"/>
    </source>
</evidence>
<gene>
    <name evidence="2" type="ORF">FN846DRAFT_1021958</name>
</gene>
<feature type="compositionally biased region" description="Polar residues" evidence="1">
    <location>
        <begin position="380"/>
        <end position="391"/>
    </location>
</feature>
<name>A0A5J5EV61_9PEZI</name>
<dbReference type="PANTHER" id="PTHR36847:SF1">
    <property type="entry name" value="AMIDOLIGASE ENZYME"/>
    <property type="match status" value="1"/>
</dbReference>